<dbReference type="AlphaFoldDB" id="A0AAW7Y4F3"/>
<dbReference type="Gene3D" id="1.25.40.20">
    <property type="entry name" value="Ankyrin repeat-containing domain"/>
    <property type="match status" value="1"/>
</dbReference>
<dbReference type="SUPFAM" id="SSF48403">
    <property type="entry name" value="Ankyrin repeat"/>
    <property type="match status" value="1"/>
</dbReference>
<dbReference type="InterPro" id="IPR036770">
    <property type="entry name" value="Ankyrin_rpt-contain_sf"/>
</dbReference>
<keyword evidence="4" id="KW-0732">Signal</keyword>
<feature type="repeat" description="ANK" evidence="3">
    <location>
        <begin position="103"/>
        <end position="135"/>
    </location>
</feature>
<sequence length="262" mass="28670">MPNIRCYLKSVALLIAGLLGACNLEGADMDASNFFQPEMVSLLQDIQRDNRKRAEQKIRSGVSLNVHGKDGITPLFWLIINKDKPAIKLALQLGSDPNFSDPVGDTPIVVVAGGNDDEMLEILLQAGANPNSLDSNGYPTLFAAIGTSNWAQIKRLIAAGSDINLTDKRNVNSAHYALYINNFEVAHYLMELGADHAGRTPGGSDMAWQIHDSLSNILLDTDTDAYKWAGKVKQQLIDRGVSFPPLSPKEVRVKWAEEGREN</sequence>
<dbReference type="PROSITE" id="PS51257">
    <property type="entry name" value="PROKAR_LIPOPROTEIN"/>
    <property type="match status" value="1"/>
</dbReference>
<dbReference type="EMBL" id="JAUOPU010000002">
    <property type="protein sequence ID" value="MDO6541510.1"/>
    <property type="molecule type" value="Genomic_DNA"/>
</dbReference>
<protein>
    <submittedName>
        <fullName evidence="5">Ankyrin repeat domain-containing protein</fullName>
    </submittedName>
</protein>
<dbReference type="InterPro" id="IPR050745">
    <property type="entry name" value="Multifunctional_regulatory"/>
</dbReference>
<dbReference type="SMART" id="SM00248">
    <property type="entry name" value="ANK"/>
    <property type="match status" value="4"/>
</dbReference>
<evidence type="ECO:0000256" key="1">
    <source>
        <dbReference type="ARBA" id="ARBA00022737"/>
    </source>
</evidence>
<dbReference type="RefSeq" id="WP_303498256.1">
    <property type="nucleotide sequence ID" value="NZ_JAUOPU010000002.1"/>
</dbReference>
<feature type="chain" id="PRO_5043790462" evidence="4">
    <location>
        <begin position="22"/>
        <end position="262"/>
    </location>
</feature>
<dbReference type="InterPro" id="IPR002110">
    <property type="entry name" value="Ankyrin_rpt"/>
</dbReference>
<evidence type="ECO:0000256" key="2">
    <source>
        <dbReference type="ARBA" id="ARBA00023043"/>
    </source>
</evidence>
<feature type="repeat" description="ANK" evidence="3">
    <location>
        <begin position="136"/>
        <end position="168"/>
    </location>
</feature>
<organism evidence="5 6">
    <name type="scientific">Photobacterium sanguinicancri</name>
    <dbReference type="NCBI Taxonomy" id="875932"/>
    <lineage>
        <taxon>Bacteria</taxon>
        <taxon>Pseudomonadati</taxon>
        <taxon>Pseudomonadota</taxon>
        <taxon>Gammaproteobacteria</taxon>
        <taxon>Vibrionales</taxon>
        <taxon>Vibrionaceae</taxon>
        <taxon>Photobacterium</taxon>
    </lineage>
</organism>
<dbReference type="PANTHER" id="PTHR24189:SF50">
    <property type="entry name" value="ANKYRIN REPEAT AND SOCS BOX PROTEIN 2"/>
    <property type="match status" value="1"/>
</dbReference>
<name>A0AAW7Y4F3_9GAMM</name>
<dbReference type="PANTHER" id="PTHR24189">
    <property type="entry name" value="MYOTROPHIN"/>
    <property type="match status" value="1"/>
</dbReference>
<dbReference type="Pfam" id="PF12796">
    <property type="entry name" value="Ank_2"/>
    <property type="match status" value="1"/>
</dbReference>
<keyword evidence="1" id="KW-0677">Repeat</keyword>
<proteinExistence type="predicted"/>
<keyword evidence="2 3" id="KW-0040">ANK repeat</keyword>
<dbReference type="PROSITE" id="PS50297">
    <property type="entry name" value="ANK_REP_REGION"/>
    <property type="match status" value="1"/>
</dbReference>
<reference evidence="5" key="1">
    <citation type="submission" date="2023-07" db="EMBL/GenBank/DDBJ databases">
        <title>Genome content predicts the carbon catabolic preferences of heterotrophic bacteria.</title>
        <authorList>
            <person name="Gralka M."/>
        </authorList>
    </citation>
    <scope>NUCLEOTIDE SEQUENCE</scope>
    <source>
        <strain evidence="5">G2M05</strain>
    </source>
</reference>
<dbReference type="Proteomes" id="UP001170624">
    <property type="component" value="Unassembled WGS sequence"/>
</dbReference>
<evidence type="ECO:0000313" key="5">
    <source>
        <dbReference type="EMBL" id="MDO6541510.1"/>
    </source>
</evidence>
<comment type="caution">
    <text evidence="5">The sequence shown here is derived from an EMBL/GenBank/DDBJ whole genome shotgun (WGS) entry which is preliminary data.</text>
</comment>
<dbReference type="PROSITE" id="PS50088">
    <property type="entry name" value="ANK_REPEAT"/>
    <property type="match status" value="2"/>
</dbReference>
<evidence type="ECO:0000256" key="3">
    <source>
        <dbReference type="PROSITE-ProRule" id="PRU00023"/>
    </source>
</evidence>
<feature type="signal peptide" evidence="4">
    <location>
        <begin position="1"/>
        <end position="21"/>
    </location>
</feature>
<evidence type="ECO:0000256" key="4">
    <source>
        <dbReference type="SAM" id="SignalP"/>
    </source>
</evidence>
<gene>
    <name evidence="5" type="ORF">Q4568_03145</name>
</gene>
<accession>A0AAW7Y4F3</accession>
<evidence type="ECO:0000313" key="6">
    <source>
        <dbReference type="Proteomes" id="UP001170624"/>
    </source>
</evidence>